<keyword evidence="4 7" id="KW-0472">Membrane</keyword>
<protein>
    <recommendedName>
        <fullName evidence="8">Rhodopsin domain-containing protein</fullName>
    </recommendedName>
</protein>
<evidence type="ECO:0000313" key="9">
    <source>
        <dbReference type="EMBL" id="KAK4245859.1"/>
    </source>
</evidence>
<evidence type="ECO:0000256" key="7">
    <source>
        <dbReference type="SAM" id="Phobius"/>
    </source>
</evidence>
<comment type="caution">
    <text evidence="9">The sequence shown here is derived from an EMBL/GenBank/DDBJ whole genome shotgun (WGS) entry which is preliminary data.</text>
</comment>
<dbReference type="Pfam" id="PF20684">
    <property type="entry name" value="Fung_rhodopsin"/>
    <property type="match status" value="1"/>
</dbReference>
<reference evidence="9" key="2">
    <citation type="submission" date="2023-05" db="EMBL/GenBank/DDBJ databases">
        <authorList>
            <consortium name="Lawrence Berkeley National Laboratory"/>
            <person name="Steindorff A."/>
            <person name="Hensen N."/>
            <person name="Bonometti L."/>
            <person name="Westerberg I."/>
            <person name="Brannstrom I.O."/>
            <person name="Guillou S."/>
            <person name="Cros-Aarteil S."/>
            <person name="Calhoun S."/>
            <person name="Haridas S."/>
            <person name="Kuo A."/>
            <person name="Mondo S."/>
            <person name="Pangilinan J."/>
            <person name="Riley R."/>
            <person name="Labutti K."/>
            <person name="Andreopoulos B."/>
            <person name="Lipzen A."/>
            <person name="Chen C."/>
            <person name="Yanf M."/>
            <person name="Daum C."/>
            <person name="Ng V."/>
            <person name="Clum A."/>
            <person name="Ohm R."/>
            <person name="Martin F."/>
            <person name="Silar P."/>
            <person name="Natvig D."/>
            <person name="Lalanne C."/>
            <person name="Gautier V."/>
            <person name="Ament-Velasquez S.L."/>
            <person name="Kruys A."/>
            <person name="Hutchinson M.I."/>
            <person name="Powell A.J."/>
            <person name="Barry K."/>
            <person name="Miller A.N."/>
            <person name="Grigoriev I.V."/>
            <person name="Debuchy R."/>
            <person name="Gladieux P."/>
            <person name="Thoren M.H."/>
            <person name="Johannesson H."/>
        </authorList>
    </citation>
    <scope>NUCLEOTIDE SEQUENCE</scope>
    <source>
        <strain evidence="9">CBS 359.72</strain>
    </source>
</reference>
<feature type="domain" description="Rhodopsin" evidence="8">
    <location>
        <begin position="29"/>
        <end position="268"/>
    </location>
</feature>
<keyword evidence="10" id="KW-1185">Reference proteome</keyword>
<name>A0AAN7CPF1_9PEZI</name>
<evidence type="ECO:0000256" key="3">
    <source>
        <dbReference type="ARBA" id="ARBA00022989"/>
    </source>
</evidence>
<proteinExistence type="inferred from homology"/>
<evidence type="ECO:0000259" key="8">
    <source>
        <dbReference type="Pfam" id="PF20684"/>
    </source>
</evidence>
<feature type="transmembrane region" description="Helical" evidence="7">
    <location>
        <begin position="45"/>
        <end position="68"/>
    </location>
</feature>
<dbReference type="AlphaFoldDB" id="A0AAN7CPF1"/>
<dbReference type="EMBL" id="MU857688">
    <property type="protein sequence ID" value="KAK4245859.1"/>
    <property type="molecule type" value="Genomic_DNA"/>
</dbReference>
<feature type="transmembrane region" description="Helical" evidence="7">
    <location>
        <begin position="88"/>
        <end position="110"/>
    </location>
</feature>
<keyword evidence="3 7" id="KW-1133">Transmembrane helix</keyword>
<sequence>MGLSSETRAELLTAVNITAVTLAIVVTALRCFVRIRLLRAFGTDDWTMTFATISFCFYCSFSLSGLTHGTGYLTSEISVEEYSTAKKWWYFCYVFYALTMMLVKLSMTSFMRRVIVERLHKWILYTAAAATVLSCITFIFTCIFQCWPVSYFWDKHSQTGTCIPQRIVIALAILFSVINMITDFTFALLPAWIVSHLNMKLKTKLALCGLMGLGCIASAAIVIRLPYLQAIASDEFLHDTVFVAVWSTVEQCLSITAACLATLQPLVKLIGYKLGLASRPTALGGAASSLGGHIQMTSGSIAVKRSFTRRTEVRTSAHNDLALGNNPAGLKLQPAIGEYTAECYNTSQEFLRISSEGGSDKSLSQSMGQEKKSSRR</sequence>
<feature type="region of interest" description="Disordered" evidence="6">
    <location>
        <begin position="355"/>
        <end position="376"/>
    </location>
</feature>
<reference evidence="9" key="1">
    <citation type="journal article" date="2023" name="Mol. Phylogenet. Evol.">
        <title>Genome-scale phylogeny and comparative genomics of the fungal order Sordariales.</title>
        <authorList>
            <person name="Hensen N."/>
            <person name="Bonometti L."/>
            <person name="Westerberg I."/>
            <person name="Brannstrom I.O."/>
            <person name="Guillou S."/>
            <person name="Cros-Aarteil S."/>
            <person name="Calhoun S."/>
            <person name="Haridas S."/>
            <person name="Kuo A."/>
            <person name="Mondo S."/>
            <person name="Pangilinan J."/>
            <person name="Riley R."/>
            <person name="LaButti K."/>
            <person name="Andreopoulos B."/>
            <person name="Lipzen A."/>
            <person name="Chen C."/>
            <person name="Yan M."/>
            <person name="Daum C."/>
            <person name="Ng V."/>
            <person name="Clum A."/>
            <person name="Steindorff A."/>
            <person name="Ohm R.A."/>
            <person name="Martin F."/>
            <person name="Silar P."/>
            <person name="Natvig D.O."/>
            <person name="Lalanne C."/>
            <person name="Gautier V."/>
            <person name="Ament-Velasquez S.L."/>
            <person name="Kruys A."/>
            <person name="Hutchinson M.I."/>
            <person name="Powell A.J."/>
            <person name="Barry K."/>
            <person name="Miller A.N."/>
            <person name="Grigoriev I.V."/>
            <person name="Debuchy R."/>
            <person name="Gladieux P."/>
            <person name="Hiltunen Thoren M."/>
            <person name="Johannesson H."/>
        </authorList>
    </citation>
    <scope>NUCLEOTIDE SEQUENCE</scope>
    <source>
        <strain evidence="9">CBS 359.72</strain>
    </source>
</reference>
<dbReference type="Proteomes" id="UP001303647">
    <property type="component" value="Unassembled WGS sequence"/>
</dbReference>
<keyword evidence="2 7" id="KW-0812">Transmembrane</keyword>
<evidence type="ECO:0000256" key="1">
    <source>
        <dbReference type="ARBA" id="ARBA00004141"/>
    </source>
</evidence>
<feature type="transmembrane region" description="Helical" evidence="7">
    <location>
        <begin position="122"/>
        <end position="147"/>
    </location>
</feature>
<dbReference type="PANTHER" id="PTHR33048">
    <property type="entry name" value="PTH11-LIKE INTEGRAL MEMBRANE PROTEIN (AFU_ORTHOLOGUE AFUA_5G11245)"/>
    <property type="match status" value="1"/>
</dbReference>
<accession>A0AAN7CPF1</accession>
<gene>
    <name evidence="9" type="ORF">C7999DRAFT_33717</name>
</gene>
<organism evidence="9 10">
    <name type="scientific">Corynascus novoguineensis</name>
    <dbReference type="NCBI Taxonomy" id="1126955"/>
    <lineage>
        <taxon>Eukaryota</taxon>
        <taxon>Fungi</taxon>
        <taxon>Dikarya</taxon>
        <taxon>Ascomycota</taxon>
        <taxon>Pezizomycotina</taxon>
        <taxon>Sordariomycetes</taxon>
        <taxon>Sordariomycetidae</taxon>
        <taxon>Sordariales</taxon>
        <taxon>Chaetomiaceae</taxon>
        <taxon>Corynascus</taxon>
    </lineage>
</organism>
<dbReference type="GO" id="GO:0016020">
    <property type="term" value="C:membrane"/>
    <property type="evidence" value="ECO:0007669"/>
    <property type="project" value="UniProtKB-SubCell"/>
</dbReference>
<dbReference type="PANTHER" id="PTHR33048:SF96">
    <property type="entry name" value="INTEGRAL MEMBRANE PROTEIN"/>
    <property type="match status" value="1"/>
</dbReference>
<evidence type="ECO:0000313" key="10">
    <source>
        <dbReference type="Proteomes" id="UP001303647"/>
    </source>
</evidence>
<dbReference type="InterPro" id="IPR052337">
    <property type="entry name" value="SAT4-like"/>
</dbReference>
<evidence type="ECO:0000256" key="4">
    <source>
        <dbReference type="ARBA" id="ARBA00023136"/>
    </source>
</evidence>
<comment type="similarity">
    <text evidence="5">Belongs to the SAT4 family.</text>
</comment>
<evidence type="ECO:0000256" key="5">
    <source>
        <dbReference type="ARBA" id="ARBA00038359"/>
    </source>
</evidence>
<feature type="transmembrane region" description="Helical" evidence="7">
    <location>
        <begin position="205"/>
        <end position="223"/>
    </location>
</feature>
<feature type="transmembrane region" description="Helical" evidence="7">
    <location>
        <begin position="167"/>
        <end position="193"/>
    </location>
</feature>
<dbReference type="InterPro" id="IPR049326">
    <property type="entry name" value="Rhodopsin_dom_fungi"/>
</dbReference>
<evidence type="ECO:0000256" key="2">
    <source>
        <dbReference type="ARBA" id="ARBA00022692"/>
    </source>
</evidence>
<comment type="subcellular location">
    <subcellularLocation>
        <location evidence="1">Membrane</location>
        <topology evidence="1">Multi-pass membrane protein</topology>
    </subcellularLocation>
</comment>
<evidence type="ECO:0000256" key="6">
    <source>
        <dbReference type="SAM" id="MobiDB-lite"/>
    </source>
</evidence>
<feature type="transmembrane region" description="Helical" evidence="7">
    <location>
        <begin position="12"/>
        <end position="33"/>
    </location>
</feature>